<dbReference type="Proteomes" id="UP000006039">
    <property type="component" value="Unassembled WGS sequence"/>
</dbReference>
<proteinExistence type="predicted"/>
<evidence type="ECO:0000256" key="1">
    <source>
        <dbReference type="SAM" id="MobiDB-lite"/>
    </source>
</evidence>
<protein>
    <submittedName>
        <fullName evidence="2 3">Uncharacterized protein</fullName>
    </submittedName>
</protein>
<reference evidence="2" key="3">
    <citation type="submission" date="2010-09" db="EMBL/GenBank/DDBJ databases">
        <title>Annotation of Gaeumannomyces graminis var. tritici R3-111a-1.</title>
        <authorList>
            <consortium name="The Broad Institute Genome Sequencing Platform"/>
            <person name="Ma L.-J."/>
            <person name="Dead R."/>
            <person name="Young S.K."/>
            <person name="Zeng Q."/>
            <person name="Gargeya S."/>
            <person name="Fitzgerald M."/>
            <person name="Haas B."/>
            <person name="Abouelleil A."/>
            <person name="Alvarado L."/>
            <person name="Arachchi H.M."/>
            <person name="Berlin A."/>
            <person name="Brown A."/>
            <person name="Chapman S.B."/>
            <person name="Chen Z."/>
            <person name="Dunbar C."/>
            <person name="Freedman E."/>
            <person name="Gearin G."/>
            <person name="Gellesch M."/>
            <person name="Goldberg J."/>
            <person name="Griggs A."/>
            <person name="Gujja S."/>
            <person name="Heiman D."/>
            <person name="Howarth C."/>
            <person name="Larson L."/>
            <person name="Lui A."/>
            <person name="MacDonald P.J.P."/>
            <person name="Mehta T."/>
            <person name="Montmayeur A."/>
            <person name="Murphy C."/>
            <person name="Neiman D."/>
            <person name="Pearson M."/>
            <person name="Priest M."/>
            <person name="Roberts A."/>
            <person name="Saif S."/>
            <person name="Shea T."/>
            <person name="Shenoy N."/>
            <person name="Sisk P."/>
            <person name="Stolte C."/>
            <person name="Sykes S."/>
            <person name="Yandava C."/>
            <person name="Wortman J."/>
            <person name="Nusbaum C."/>
            <person name="Birren B."/>
        </authorList>
    </citation>
    <scope>NUCLEOTIDE SEQUENCE</scope>
    <source>
        <strain evidence="2">R3-111a-1</strain>
    </source>
</reference>
<dbReference type="VEuPathDB" id="FungiDB:GGTG_11098"/>
<sequence length="92" mass="9610">MLPEVRFGHVRVVSAEPAARWHHVRPSTAAALQSRTGDLRGLGAAAIPALADTMSVSPHSHTDPQSQAAGGSPPWYLKGPQASPPARSSSRP</sequence>
<dbReference type="RefSeq" id="XP_009227242.1">
    <property type="nucleotide sequence ID" value="XM_009228978.1"/>
</dbReference>
<feature type="region of interest" description="Disordered" evidence="1">
    <location>
        <begin position="53"/>
        <end position="92"/>
    </location>
</feature>
<feature type="compositionally biased region" description="Polar residues" evidence="1">
    <location>
        <begin position="54"/>
        <end position="69"/>
    </location>
</feature>
<name>J3PC75_GAET3</name>
<accession>J3PC75</accession>
<dbReference type="EnsemblFungi" id="EJT71845">
    <property type="protein sequence ID" value="EJT71845"/>
    <property type="gene ID" value="GGTG_11098"/>
</dbReference>
<feature type="compositionally biased region" description="Low complexity" evidence="1">
    <location>
        <begin position="80"/>
        <end position="92"/>
    </location>
</feature>
<evidence type="ECO:0000313" key="4">
    <source>
        <dbReference type="Proteomes" id="UP000006039"/>
    </source>
</evidence>
<evidence type="ECO:0000313" key="2">
    <source>
        <dbReference type="EMBL" id="EJT71845.1"/>
    </source>
</evidence>
<dbReference type="GeneID" id="20351556"/>
<dbReference type="HOGENOM" id="CLU_2413392_0_0_1"/>
<organism evidence="2">
    <name type="scientific">Gaeumannomyces tritici (strain R3-111a-1)</name>
    <name type="common">Wheat and barley take-all root rot fungus</name>
    <name type="synonym">Gaeumannomyces graminis var. tritici</name>
    <dbReference type="NCBI Taxonomy" id="644352"/>
    <lineage>
        <taxon>Eukaryota</taxon>
        <taxon>Fungi</taxon>
        <taxon>Dikarya</taxon>
        <taxon>Ascomycota</taxon>
        <taxon>Pezizomycotina</taxon>
        <taxon>Sordariomycetes</taxon>
        <taxon>Sordariomycetidae</taxon>
        <taxon>Magnaporthales</taxon>
        <taxon>Magnaporthaceae</taxon>
        <taxon>Gaeumannomyces</taxon>
    </lineage>
</organism>
<reference evidence="2" key="2">
    <citation type="submission" date="2010-07" db="EMBL/GenBank/DDBJ databases">
        <authorList>
            <consortium name="The Broad Institute Genome Sequencing Platform"/>
            <consortium name="Broad Institute Genome Sequencing Center for Infectious Disease"/>
            <person name="Ma L.-J."/>
            <person name="Dead R."/>
            <person name="Young S."/>
            <person name="Zeng Q."/>
            <person name="Koehrsen M."/>
            <person name="Alvarado L."/>
            <person name="Berlin A."/>
            <person name="Chapman S.B."/>
            <person name="Chen Z."/>
            <person name="Freedman E."/>
            <person name="Gellesch M."/>
            <person name="Goldberg J."/>
            <person name="Griggs A."/>
            <person name="Gujja S."/>
            <person name="Heilman E.R."/>
            <person name="Heiman D."/>
            <person name="Hepburn T."/>
            <person name="Howarth C."/>
            <person name="Jen D."/>
            <person name="Larson L."/>
            <person name="Mehta T."/>
            <person name="Neiman D."/>
            <person name="Pearson M."/>
            <person name="Roberts A."/>
            <person name="Saif S."/>
            <person name="Shea T."/>
            <person name="Shenoy N."/>
            <person name="Sisk P."/>
            <person name="Stolte C."/>
            <person name="Sykes S."/>
            <person name="Walk T."/>
            <person name="White J."/>
            <person name="Yandava C."/>
            <person name="Haas B."/>
            <person name="Nusbaum C."/>
            <person name="Birren B."/>
        </authorList>
    </citation>
    <scope>NUCLEOTIDE SEQUENCE</scope>
    <source>
        <strain evidence="2">R3-111a-1</strain>
    </source>
</reference>
<gene>
    <name evidence="3" type="primary">20351556</name>
    <name evidence="2" type="ORF">GGTG_11098</name>
</gene>
<reference evidence="4" key="1">
    <citation type="submission" date="2010-07" db="EMBL/GenBank/DDBJ databases">
        <title>The genome sequence of Gaeumannomyces graminis var. tritici strain R3-111a-1.</title>
        <authorList>
            <consortium name="The Broad Institute Genome Sequencing Platform"/>
            <person name="Ma L.-J."/>
            <person name="Dead R."/>
            <person name="Young S."/>
            <person name="Zeng Q."/>
            <person name="Koehrsen M."/>
            <person name="Alvarado L."/>
            <person name="Berlin A."/>
            <person name="Chapman S.B."/>
            <person name="Chen Z."/>
            <person name="Freedman E."/>
            <person name="Gellesch M."/>
            <person name="Goldberg J."/>
            <person name="Griggs A."/>
            <person name="Gujja S."/>
            <person name="Heilman E.R."/>
            <person name="Heiman D."/>
            <person name="Hepburn T."/>
            <person name="Howarth C."/>
            <person name="Jen D."/>
            <person name="Larson L."/>
            <person name="Mehta T."/>
            <person name="Neiman D."/>
            <person name="Pearson M."/>
            <person name="Roberts A."/>
            <person name="Saif S."/>
            <person name="Shea T."/>
            <person name="Shenoy N."/>
            <person name="Sisk P."/>
            <person name="Stolte C."/>
            <person name="Sykes S."/>
            <person name="Walk T."/>
            <person name="White J."/>
            <person name="Yandava C."/>
            <person name="Haas B."/>
            <person name="Nusbaum C."/>
            <person name="Birren B."/>
        </authorList>
    </citation>
    <scope>NUCLEOTIDE SEQUENCE [LARGE SCALE GENOMIC DNA]</scope>
    <source>
        <strain evidence="4">R3-111a-1</strain>
    </source>
</reference>
<reference evidence="3" key="5">
    <citation type="submission" date="2018-04" db="UniProtKB">
        <authorList>
            <consortium name="EnsemblFungi"/>
        </authorList>
    </citation>
    <scope>IDENTIFICATION</scope>
    <source>
        <strain evidence="3">R3-111a-1</strain>
    </source>
</reference>
<reference evidence="3" key="4">
    <citation type="journal article" date="2015" name="G3 (Bethesda)">
        <title>Genome sequences of three phytopathogenic species of the Magnaporthaceae family of fungi.</title>
        <authorList>
            <person name="Okagaki L.H."/>
            <person name="Nunes C.C."/>
            <person name="Sailsbery J."/>
            <person name="Clay B."/>
            <person name="Brown D."/>
            <person name="John T."/>
            <person name="Oh Y."/>
            <person name="Young N."/>
            <person name="Fitzgerald M."/>
            <person name="Haas B.J."/>
            <person name="Zeng Q."/>
            <person name="Young S."/>
            <person name="Adiconis X."/>
            <person name="Fan L."/>
            <person name="Levin J.Z."/>
            <person name="Mitchell T.K."/>
            <person name="Okubara P.A."/>
            <person name="Farman M.L."/>
            <person name="Kohn L.M."/>
            <person name="Birren B."/>
            <person name="Ma L.-J."/>
            <person name="Dean R.A."/>
        </authorList>
    </citation>
    <scope>NUCLEOTIDE SEQUENCE</scope>
    <source>
        <strain evidence="3">R3-111a-1</strain>
    </source>
</reference>
<dbReference type="AlphaFoldDB" id="J3PC75"/>
<dbReference type="EMBL" id="GL385400">
    <property type="protein sequence ID" value="EJT71845.1"/>
    <property type="molecule type" value="Genomic_DNA"/>
</dbReference>
<keyword evidence="4" id="KW-1185">Reference proteome</keyword>
<evidence type="ECO:0000313" key="3">
    <source>
        <dbReference type="EnsemblFungi" id="EJT71845"/>
    </source>
</evidence>